<keyword evidence="1" id="KW-1133">Transmembrane helix</keyword>
<dbReference type="Gene3D" id="3.60.10.10">
    <property type="entry name" value="Endonuclease/exonuclease/phosphatase"/>
    <property type="match status" value="1"/>
</dbReference>
<reference evidence="3 4" key="1">
    <citation type="submission" date="2019-07" db="EMBL/GenBank/DDBJ databases">
        <title>Full genome sequence of Devosia sp. Gsoil 520.</title>
        <authorList>
            <person name="Im W.-T."/>
        </authorList>
    </citation>
    <scope>NUCLEOTIDE SEQUENCE [LARGE SCALE GENOMIC DNA]</scope>
    <source>
        <strain evidence="3 4">Gsoil 520</strain>
    </source>
</reference>
<accession>A0A5B8LRR6</accession>
<sequence>MSRRHRPSCPPAGPAMSLLFKLIRLGLVLGALGVAMLAILALFGFAVPELDLLNHAQIFLLPGTLLGLVIVAVLLRGTLRSVAVIVVLVGLAASANVMLPEFIGSQQARPTAPASGTVTMMTHNLFGMNYEMEKVIAAIRAEDPDIIVLQEYFGEQATDLHPLLLADYPFFVRCRGGKRANLGLYSRLPFAQVDDGACPNNAYGTTRTAHILADFQTEDGKTFSVITTHMDWPIPVARQHEQLDALSEVVDKIEGPMILAGDFNSTPWSYSLRDFVARNGFTRETVNLVTYPLSWFYFGAWRDTIPFLPLDHVMTRGGVVVHDLHAGQKTASDHLPVVFTFSVE</sequence>
<proteinExistence type="predicted"/>
<dbReference type="Proteomes" id="UP000315364">
    <property type="component" value="Chromosome"/>
</dbReference>
<feature type="transmembrane region" description="Helical" evidence="1">
    <location>
        <begin position="25"/>
        <end position="46"/>
    </location>
</feature>
<dbReference type="InterPro" id="IPR005135">
    <property type="entry name" value="Endo/exonuclease/phosphatase"/>
</dbReference>
<evidence type="ECO:0000256" key="1">
    <source>
        <dbReference type="SAM" id="Phobius"/>
    </source>
</evidence>
<gene>
    <name evidence="3" type="ORF">FPZ08_03780</name>
</gene>
<dbReference type="InterPro" id="IPR036691">
    <property type="entry name" value="Endo/exonu/phosph_ase_sf"/>
</dbReference>
<evidence type="ECO:0000313" key="4">
    <source>
        <dbReference type="Proteomes" id="UP000315364"/>
    </source>
</evidence>
<keyword evidence="1" id="KW-0472">Membrane</keyword>
<feature type="transmembrane region" description="Helical" evidence="1">
    <location>
        <begin position="58"/>
        <end position="75"/>
    </location>
</feature>
<protein>
    <recommendedName>
        <fullName evidence="2">Endonuclease/exonuclease/phosphatase domain-containing protein</fullName>
    </recommendedName>
</protein>
<dbReference type="EMBL" id="CP042304">
    <property type="protein sequence ID" value="QDZ09940.1"/>
    <property type="molecule type" value="Genomic_DNA"/>
</dbReference>
<keyword evidence="4" id="KW-1185">Reference proteome</keyword>
<organism evidence="3 4">
    <name type="scientific">Devosia ginsengisoli</name>
    <dbReference type="NCBI Taxonomy" id="400770"/>
    <lineage>
        <taxon>Bacteria</taxon>
        <taxon>Pseudomonadati</taxon>
        <taxon>Pseudomonadota</taxon>
        <taxon>Alphaproteobacteria</taxon>
        <taxon>Hyphomicrobiales</taxon>
        <taxon>Devosiaceae</taxon>
        <taxon>Devosia</taxon>
    </lineage>
</organism>
<feature type="transmembrane region" description="Helical" evidence="1">
    <location>
        <begin position="82"/>
        <end position="99"/>
    </location>
</feature>
<dbReference type="OrthoDB" id="3808618at2"/>
<evidence type="ECO:0000313" key="3">
    <source>
        <dbReference type="EMBL" id="QDZ09940.1"/>
    </source>
</evidence>
<keyword evidence="1" id="KW-0812">Transmembrane</keyword>
<dbReference type="GO" id="GO:0003824">
    <property type="term" value="F:catalytic activity"/>
    <property type="evidence" value="ECO:0007669"/>
    <property type="project" value="InterPro"/>
</dbReference>
<dbReference type="Pfam" id="PF03372">
    <property type="entry name" value="Exo_endo_phos"/>
    <property type="match status" value="1"/>
</dbReference>
<evidence type="ECO:0000259" key="2">
    <source>
        <dbReference type="Pfam" id="PF03372"/>
    </source>
</evidence>
<dbReference type="SUPFAM" id="SSF56219">
    <property type="entry name" value="DNase I-like"/>
    <property type="match status" value="1"/>
</dbReference>
<feature type="domain" description="Endonuclease/exonuclease/phosphatase" evidence="2">
    <location>
        <begin position="121"/>
        <end position="334"/>
    </location>
</feature>
<dbReference type="AlphaFoldDB" id="A0A5B8LRR6"/>
<dbReference type="KEGG" id="dea:FPZ08_03780"/>
<name>A0A5B8LRR6_9HYPH</name>